<evidence type="ECO:0000313" key="2">
    <source>
        <dbReference type="EMBL" id="KYM97036.1"/>
    </source>
</evidence>
<feature type="chain" id="PRO_5007582062" evidence="1">
    <location>
        <begin position="19"/>
        <end position="110"/>
    </location>
</feature>
<proteinExistence type="predicted"/>
<organism evidence="2 3">
    <name type="scientific">Cyphomyrmex costatus</name>
    <dbReference type="NCBI Taxonomy" id="456900"/>
    <lineage>
        <taxon>Eukaryota</taxon>
        <taxon>Metazoa</taxon>
        <taxon>Ecdysozoa</taxon>
        <taxon>Arthropoda</taxon>
        <taxon>Hexapoda</taxon>
        <taxon>Insecta</taxon>
        <taxon>Pterygota</taxon>
        <taxon>Neoptera</taxon>
        <taxon>Endopterygota</taxon>
        <taxon>Hymenoptera</taxon>
        <taxon>Apocrita</taxon>
        <taxon>Aculeata</taxon>
        <taxon>Formicoidea</taxon>
        <taxon>Formicidae</taxon>
        <taxon>Myrmicinae</taxon>
        <taxon>Cyphomyrmex</taxon>
    </lineage>
</organism>
<name>A0A151IBJ1_9HYME</name>
<protein>
    <submittedName>
        <fullName evidence="2">Uncharacterized protein</fullName>
    </submittedName>
</protein>
<dbReference type="KEGG" id="ccoa:108778850"/>
<reference evidence="2 3" key="1">
    <citation type="submission" date="2016-03" db="EMBL/GenBank/DDBJ databases">
        <title>Cyphomyrmex costatus WGS genome.</title>
        <authorList>
            <person name="Nygaard S."/>
            <person name="Hu H."/>
            <person name="Boomsma J."/>
            <person name="Zhang G."/>
        </authorList>
    </citation>
    <scope>NUCLEOTIDE SEQUENCE [LARGE SCALE GENOMIC DNA]</scope>
    <source>
        <strain evidence="2">MS0001</strain>
        <tissue evidence="2">Whole body</tissue>
    </source>
</reference>
<keyword evidence="1" id="KW-0732">Signal</keyword>
<evidence type="ECO:0000256" key="1">
    <source>
        <dbReference type="SAM" id="SignalP"/>
    </source>
</evidence>
<sequence>MKAFRILLLLGFIGIVFAKTTFNQRNDNNTEFNDNARSISSIISEALSIATSAVTNPLNEIQTMVTGTSNSDSQNITTISNYILFALKTIFEILLRQMGLLEVTKLIGLL</sequence>
<dbReference type="EMBL" id="KQ978095">
    <property type="protein sequence ID" value="KYM97036.1"/>
    <property type="molecule type" value="Genomic_DNA"/>
</dbReference>
<feature type="signal peptide" evidence="1">
    <location>
        <begin position="1"/>
        <end position="18"/>
    </location>
</feature>
<accession>A0A151IBJ1</accession>
<evidence type="ECO:0000313" key="3">
    <source>
        <dbReference type="Proteomes" id="UP000078542"/>
    </source>
</evidence>
<gene>
    <name evidence="2" type="ORF">ALC62_12301</name>
</gene>
<dbReference type="Proteomes" id="UP000078542">
    <property type="component" value="Unassembled WGS sequence"/>
</dbReference>
<dbReference type="AlphaFoldDB" id="A0A151IBJ1"/>
<keyword evidence="3" id="KW-1185">Reference proteome</keyword>